<evidence type="ECO:0000313" key="5">
    <source>
        <dbReference type="Proteomes" id="UP000053617"/>
    </source>
</evidence>
<dbReference type="RefSeq" id="XP_013277418.1">
    <property type="nucleotide sequence ID" value="XM_013421964.1"/>
</dbReference>
<organism evidence="4 5">
    <name type="scientific">Rhinocladiella mackenziei CBS 650.93</name>
    <dbReference type="NCBI Taxonomy" id="1442369"/>
    <lineage>
        <taxon>Eukaryota</taxon>
        <taxon>Fungi</taxon>
        <taxon>Dikarya</taxon>
        <taxon>Ascomycota</taxon>
        <taxon>Pezizomycotina</taxon>
        <taxon>Eurotiomycetes</taxon>
        <taxon>Chaetothyriomycetidae</taxon>
        <taxon>Chaetothyriales</taxon>
        <taxon>Herpotrichiellaceae</taxon>
        <taxon>Rhinocladiella</taxon>
    </lineage>
</organism>
<feature type="compositionally biased region" description="Basic residues" evidence="1">
    <location>
        <begin position="213"/>
        <end position="223"/>
    </location>
</feature>
<keyword evidence="5" id="KW-1185">Reference proteome</keyword>
<dbReference type="Pfam" id="PF24476">
    <property type="entry name" value="DUF7580"/>
    <property type="match status" value="1"/>
</dbReference>
<dbReference type="OrthoDB" id="206201at2759"/>
<name>A0A0D2G5S9_9EURO</name>
<gene>
    <name evidence="4" type="ORF">Z518_01364</name>
</gene>
<dbReference type="PANTHER" id="PTHR35186">
    <property type="entry name" value="ANK_REP_REGION DOMAIN-CONTAINING PROTEIN"/>
    <property type="match status" value="1"/>
</dbReference>
<feature type="signal peptide" evidence="2">
    <location>
        <begin position="1"/>
        <end position="21"/>
    </location>
</feature>
<dbReference type="GeneID" id="25289435"/>
<feature type="chain" id="PRO_5002253597" description="DUF7580 domain-containing protein" evidence="2">
    <location>
        <begin position="22"/>
        <end position="584"/>
    </location>
</feature>
<dbReference type="HOGENOM" id="CLU_026305_5_0_1"/>
<accession>A0A0D2G5S9</accession>
<dbReference type="AlphaFoldDB" id="A0A0D2G5S9"/>
<evidence type="ECO:0000259" key="3">
    <source>
        <dbReference type="Pfam" id="PF24476"/>
    </source>
</evidence>
<dbReference type="STRING" id="1442369.A0A0D2G5S9"/>
<feature type="domain" description="DUF7580" evidence="3">
    <location>
        <begin position="219"/>
        <end position="560"/>
    </location>
</feature>
<dbReference type="EMBL" id="KN847475">
    <property type="protein sequence ID" value="KIX10282.1"/>
    <property type="molecule type" value="Genomic_DNA"/>
</dbReference>
<dbReference type="Proteomes" id="UP000053617">
    <property type="component" value="Unassembled WGS sequence"/>
</dbReference>
<evidence type="ECO:0000313" key="4">
    <source>
        <dbReference type="EMBL" id="KIX10282.1"/>
    </source>
</evidence>
<evidence type="ECO:0000256" key="2">
    <source>
        <dbReference type="SAM" id="SignalP"/>
    </source>
</evidence>
<reference evidence="4 5" key="1">
    <citation type="submission" date="2015-01" db="EMBL/GenBank/DDBJ databases">
        <title>The Genome Sequence of Rhinocladiella mackenzie CBS 650.93.</title>
        <authorList>
            <consortium name="The Broad Institute Genomics Platform"/>
            <person name="Cuomo C."/>
            <person name="de Hoog S."/>
            <person name="Gorbushina A."/>
            <person name="Stielow B."/>
            <person name="Teixiera M."/>
            <person name="Abouelleil A."/>
            <person name="Chapman S.B."/>
            <person name="Priest M."/>
            <person name="Young S.K."/>
            <person name="Wortman J."/>
            <person name="Nusbaum C."/>
            <person name="Birren B."/>
        </authorList>
    </citation>
    <scope>NUCLEOTIDE SEQUENCE [LARGE SCALE GENOMIC DNA]</scope>
    <source>
        <strain evidence="4 5">CBS 650.93</strain>
    </source>
</reference>
<protein>
    <recommendedName>
        <fullName evidence="3">DUF7580 domain-containing protein</fullName>
    </recommendedName>
</protein>
<sequence>MITGLELILAVLPLLISTTEHHKKGLRHAKALTSTKVKNEQQVIFYYELYDELSLLENTLDGVLRGLPSRSDAEKLSPLTENEQDEVEKVLGASAKPFSDILNRLLRSLDDLVSEKSYGLASVVSLRIRLVHPNSSLEYLAKESTGKMFDRLERFKQSIDSGVATTTLRERFRFTRNERSRLVAMGKIREYNQKLERLLHGSLLPRGGESRPTRKRPRPQRLRRMSEPLYRKIVDKLSTACESHKQHEARLCLWSCCSPQGNPESIESLDMVVSVTDVEGDGSHWQESTIMITSGDSRNLPQATTVRFVLSGSGEEKRSLNPPSSNCDRRDIESDSLCALIQEAHVQKAALQIMFDGSRLWQVRSRRNSMNIEKQKDITLNDVLGAENCRIPLREKWILAVVLAHAALHGSDSPWLCEDLSKEHISFFKKSSSRAPDLTKPLLKIHWHQDFVNQNNARNFFNVHSSSCLLSLGILLLEIYLTEAIENQYQDEDLNDGEPNENTNLTTALRLLEGTEGELYEGYRAAIRACLEPDLYTPDDTGDFRKKVYERIVLPLERELMHGFHLTPEDLSFAPREDVATINL</sequence>
<dbReference type="InterPro" id="IPR056002">
    <property type="entry name" value="DUF7580"/>
</dbReference>
<keyword evidence="2" id="KW-0732">Signal</keyword>
<dbReference type="VEuPathDB" id="FungiDB:Z518_01364"/>
<dbReference type="PANTHER" id="PTHR35186:SF4">
    <property type="entry name" value="PRION-INHIBITION AND PROPAGATION HELO DOMAIN-CONTAINING PROTEIN"/>
    <property type="match status" value="1"/>
</dbReference>
<feature type="region of interest" description="Disordered" evidence="1">
    <location>
        <begin position="202"/>
        <end position="225"/>
    </location>
</feature>
<proteinExistence type="predicted"/>
<evidence type="ECO:0000256" key="1">
    <source>
        <dbReference type="SAM" id="MobiDB-lite"/>
    </source>
</evidence>